<name>A0ABV9B7S3_9ACTN</name>
<reference evidence="2" key="1">
    <citation type="journal article" date="2019" name="Int. J. Syst. Evol. Microbiol.">
        <title>The Global Catalogue of Microorganisms (GCM) 10K type strain sequencing project: providing services to taxonomists for standard genome sequencing and annotation.</title>
        <authorList>
            <consortium name="The Broad Institute Genomics Platform"/>
            <consortium name="The Broad Institute Genome Sequencing Center for Infectious Disease"/>
            <person name="Wu L."/>
            <person name="Ma J."/>
        </authorList>
    </citation>
    <scope>NUCLEOTIDE SEQUENCE [LARGE SCALE GENOMIC DNA]</scope>
    <source>
        <strain evidence="2">CGMCC 4.7177</strain>
    </source>
</reference>
<proteinExistence type="predicted"/>
<keyword evidence="2" id="KW-1185">Reference proteome</keyword>
<dbReference type="RefSeq" id="WP_381184583.1">
    <property type="nucleotide sequence ID" value="NZ_JBHSFK010000045.1"/>
</dbReference>
<comment type="caution">
    <text evidence="1">The sequence shown here is derived from an EMBL/GenBank/DDBJ whole genome shotgun (WGS) entry which is preliminary data.</text>
</comment>
<dbReference type="Proteomes" id="UP001595839">
    <property type="component" value="Unassembled WGS sequence"/>
</dbReference>
<protein>
    <submittedName>
        <fullName evidence="1">Uncharacterized protein</fullName>
    </submittedName>
</protein>
<sequence>MTSRGGVPATDTRRLVDLGQHLNEVLQGEASGLLPLAAGRDVVLQPVVLDHVADQGGVRAFALRVPGADPGEVGEQGVRAVLAAVLVFAGLHQVIEVGDAVRRGGGRLRDAPLARTPGGEALPGRVTVDPGVAGAAPARALLG</sequence>
<evidence type="ECO:0000313" key="1">
    <source>
        <dbReference type="EMBL" id="MFC4506556.1"/>
    </source>
</evidence>
<organism evidence="1 2">
    <name type="scientific">Streptomyces vulcanius</name>
    <dbReference type="NCBI Taxonomy" id="1441876"/>
    <lineage>
        <taxon>Bacteria</taxon>
        <taxon>Bacillati</taxon>
        <taxon>Actinomycetota</taxon>
        <taxon>Actinomycetes</taxon>
        <taxon>Kitasatosporales</taxon>
        <taxon>Streptomycetaceae</taxon>
        <taxon>Streptomyces</taxon>
    </lineage>
</organism>
<dbReference type="EMBL" id="JBHSFK010000045">
    <property type="protein sequence ID" value="MFC4506556.1"/>
    <property type="molecule type" value="Genomic_DNA"/>
</dbReference>
<accession>A0ABV9B7S3</accession>
<evidence type="ECO:0000313" key="2">
    <source>
        <dbReference type="Proteomes" id="UP001595839"/>
    </source>
</evidence>
<gene>
    <name evidence="1" type="ORF">ACFPIH_45145</name>
</gene>